<dbReference type="RefSeq" id="WP_025746977.1">
    <property type="nucleotide sequence ID" value="NZ_FOXR01000002.1"/>
</dbReference>
<keyword evidence="3 5" id="KW-0131">Cell cycle</keyword>
<organism evidence="7 8">
    <name type="scientific">Caldicoprobacter faecalis</name>
    <dbReference type="NCBI Taxonomy" id="937334"/>
    <lineage>
        <taxon>Bacteria</taxon>
        <taxon>Bacillati</taxon>
        <taxon>Bacillota</taxon>
        <taxon>Clostridia</taxon>
        <taxon>Caldicoprobacterales</taxon>
        <taxon>Caldicoprobacteraceae</taxon>
        <taxon>Caldicoprobacter</taxon>
    </lineage>
</organism>
<evidence type="ECO:0000313" key="8">
    <source>
        <dbReference type="Proteomes" id="UP000198577"/>
    </source>
</evidence>
<dbReference type="GO" id="GO:0005737">
    <property type="term" value="C:cytoplasm"/>
    <property type="evidence" value="ECO:0007669"/>
    <property type="project" value="UniProtKB-SubCell"/>
</dbReference>
<evidence type="ECO:0000313" key="7">
    <source>
        <dbReference type="EMBL" id="SFP69238.1"/>
    </source>
</evidence>
<evidence type="ECO:0000256" key="3">
    <source>
        <dbReference type="ARBA" id="ARBA00023306"/>
    </source>
</evidence>
<dbReference type="Pfam" id="PF04472">
    <property type="entry name" value="SepF"/>
    <property type="match status" value="1"/>
</dbReference>
<dbReference type="InterPro" id="IPR038594">
    <property type="entry name" value="SepF-like_sf"/>
</dbReference>
<keyword evidence="1 5" id="KW-0132">Cell division</keyword>
<dbReference type="GO" id="GO:0043093">
    <property type="term" value="P:FtsZ-dependent cytokinesis"/>
    <property type="evidence" value="ECO:0007669"/>
    <property type="project" value="UniProtKB-UniRule"/>
</dbReference>
<keyword evidence="5" id="KW-0963">Cytoplasm</keyword>
<reference evidence="7 8" key="1">
    <citation type="submission" date="2016-10" db="EMBL/GenBank/DDBJ databases">
        <authorList>
            <person name="de Groot N.N."/>
        </authorList>
    </citation>
    <scope>NUCLEOTIDE SEQUENCE [LARGE SCALE GENOMIC DNA]</scope>
    <source>
        <strain evidence="7 8">DSM 20678</strain>
    </source>
</reference>
<dbReference type="Proteomes" id="UP000198577">
    <property type="component" value="Unassembled WGS sequence"/>
</dbReference>
<keyword evidence="8" id="KW-1185">Reference proteome</keyword>
<protein>
    <recommendedName>
        <fullName evidence="5">Cell division protein SepF</fullName>
    </recommendedName>
</protein>
<dbReference type="PANTHER" id="PTHR35798">
    <property type="entry name" value="CELL DIVISION PROTEIN SEPF"/>
    <property type="match status" value="1"/>
</dbReference>
<sequence>MAGGIFNKILNLIGLEETVIEENPEVSEPEAEEQNQDQELEEPSFWSRQRKGKVVNIHTSSYVKVVIYQPTSFEDTQTIINNLKNRKPIVVNLEALDTGLAQRVLDFISGAVYALDGTIQKVSRGIFVLAPSNIDIVGNIPEELKGKSFYTLANIKEEGTE</sequence>
<proteinExistence type="inferred from homology"/>
<feature type="compositionally biased region" description="Acidic residues" evidence="6">
    <location>
        <begin position="23"/>
        <end position="42"/>
    </location>
</feature>
<gene>
    <name evidence="5" type="primary">sepF</name>
    <name evidence="7" type="ORF">SAMN05444406_102106</name>
</gene>
<dbReference type="GO" id="GO:0000917">
    <property type="term" value="P:division septum assembly"/>
    <property type="evidence" value="ECO:0007669"/>
    <property type="project" value="UniProtKB-KW"/>
</dbReference>
<keyword evidence="2 5" id="KW-0717">Septation</keyword>
<feature type="region of interest" description="Disordered" evidence="6">
    <location>
        <begin position="23"/>
        <end position="45"/>
    </location>
</feature>
<comment type="function">
    <text evidence="4 5">Cell division protein that is part of the divisome complex and is recruited early to the Z-ring. Probably stimulates Z-ring formation, perhaps through the cross-linking of FtsZ protofilaments. Its function overlaps with FtsA.</text>
</comment>
<dbReference type="OrthoDB" id="9815206at2"/>
<dbReference type="AlphaFoldDB" id="A0A1I5SER1"/>
<evidence type="ECO:0000256" key="1">
    <source>
        <dbReference type="ARBA" id="ARBA00022618"/>
    </source>
</evidence>
<evidence type="ECO:0000256" key="5">
    <source>
        <dbReference type="HAMAP-Rule" id="MF_01197"/>
    </source>
</evidence>
<dbReference type="HAMAP" id="MF_01197">
    <property type="entry name" value="SepF"/>
    <property type="match status" value="1"/>
</dbReference>
<dbReference type="PANTHER" id="PTHR35798:SF1">
    <property type="entry name" value="CELL DIVISION PROTEIN SEPF"/>
    <property type="match status" value="1"/>
</dbReference>
<dbReference type="Gene3D" id="3.30.110.150">
    <property type="entry name" value="SepF-like protein"/>
    <property type="match status" value="1"/>
</dbReference>
<comment type="subcellular location">
    <subcellularLocation>
        <location evidence="5">Cytoplasm</location>
    </subcellularLocation>
    <text evidence="5">Localizes to the division site, in a FtsZ-dependent manner.</text>
</comment>
<evidence type="ECO:0000256" key="2">
    <source>
        <dbReference type="ARBA" id="ARBA00023210"/>
    </source>
</evidence>
<comment type="subunit">
    <text evidence="5">Homodimer. Interacts with FtsZ.</text>
</comment>
<comment type="similarity">
    <text evidence="5">Belongs to the SepF family.</text>
</comment>
<evidence type="ECO:0000256" key="6">
    <source>
        <dbReference type="SAM" id="MobiDB-lite"/>
    </source>
</evidence>
<dbReference type="EMBL" id="FOXR01000002">
    <property type="protein sequence ID" value="SFP69238.1"/>
    <property type="molecule type" value="Genomic_DNA"/>
</dbReference>
<name>A0A1I5SER1_9FIRM</name>
<dbReference type="STRING" id="937334.SAMN05444406_102106"/>
<dbReference type="InterPro" id="IPR007561">
    <property type="entry name" value="Cell_div_SepF/SepF-rel"/>
</dbReference>
<evidence type="ECO:0000256" key="4">
    <source>
        <dbReference type="ARBA" id="ARBA00044936"/>
    </source>
</evidence>
<dbReference type="InterPro" id="IPR023052">
    <property type="entry name" value="Cell_div_SepF"/>
</dbReference>
<accession>A0A1I5SER1</accession>